<feature type="compositionally biased region" description="Basic and acidic residues" evidence="5">
    <location>
        <begin position="8"/>
        <end position="19"/>
    </location>
</feature>
<dbReference type="PANTHER" id="PTHR43066">
    <property type="entry name" value="RHOMBOID-RELATED PROTEIN"/>
    <property type="match status" value="1"/>
</dbReference>
<dbReference type="PANTHER" id="PTHR43066:SF21">
    <property type="entry name" value="UBIQUITIN-ASSOCIATED DOMAIN-CONTAINING PROTEIN 2"/>
    <property type="match status" value="1"/>
</dbReference>
<dbReference type="SMART" id="SM00165">
    <property type="entry name" value="UBA"/>
    <property type="match status" value="1"/>
</dbReference>
<keyword evidence="4 6" id="KW-0472">Membrane</keyword>
<feature type="region of interest" description="Disordered" evidence="5">
    <location>
        <begin position="1"/>
        <end position="33"/>
    </location>
</feature>
<feature type="transmembrane region" description="Helical" evidence="6">
    <location>
        <begin position="133"/>
        <end position="150"/>
    </location>
</feature>
<name>A0A6U4GNT7_9STRA</name>
<dbReference type="InterPro" id="IPR035952">
    <property type="entry name" value="Rhomboid-like_sf"/>
</dbReference>
<proteinExistence type="predicted"/>
<dbReference type="InterPro" id="IPR015940">
    <property type="entry name" value="UBA"/>
</dbReference>
<comment type="subcellular location">
    <subcellularLocation>
        <location evidence="1">Membrane</location>
        <topology evidence="1">Multi-pass membrane protein</topology>
    </subcellularLocation>
</comment>
<evidence type="ECO:0000256" key="5">
    <source>
        <dbReference type="SAM" id="MobiDB-lite"/>
    </source>
</evidence>
<feature type="transmembrane region" description="Helical" evidence="6">
    <location>
        <begin position="170"/>
        <end position="196"/>
    </location>
</feature>
<accession>A0A6U4GNT7</accession>
<feature type="transmembrane region" description="Helical" evidence="6">
    <location>
        <begin position="208"/>
        <end position="230"/>
    </location>
</feature>
<evidence type="ECO:0000313" key="9">
    <source>
        <dbReference type="EMBL" id="CAD9257151.1"/>
    </source>
</evidence>
<keyword evidence="3 6" id="KW-1133">Transmembrane helix</keyword>
<dbReference type="SUPFAM" id="SSF144091">
    <property type="entry name" value="Rhomboid-like"/>
    <property type="match status" value="1"/>
</dbReference>
<dbReference type="EMBL" id="HBGJ01024282">
    <property type="protein sequence ID" value="CAD9257151.1"/>
    <property type="molecule type" value="Transcribed_RNA"/>
</dbReference>
<feature type="transmembrane region" description="Helical" evidence="6">
    <location>
        <begin position="51"/>
        <end position="71"/>
    </location>
</feature>
<dbReference type="PROSITE" id="PS50030">
    <property type="entry name" value="UBA"/>
    <property type="match status" value="1"/>
</dbReference>
<keyword evidence="2 6" id="KW-0812">Transmembrane</keyword>
<evidence type="ECO:0000256" key="3">
    <source>
        <dbReference type="ARBA" id="ARBA00022989"/>
    </source>
</evidence>
<dbReference type="SUPFAM" id="SSF46934">
    <property type="entry name" value="UBA-like"/>
    <property type="match status" value="1"/>
</dbReference>
<dbReference type="EMBL" id="HBGJ01024279">
    <property type="protein sequence ID" value="CAD9257148.1"/>
    <property type="molecule type" value="Transcribed_RNA"/>
</dbReference>
<feature type="transmembrane region" description="Helical" evidence="6">
    <location>
        <begin position="91"/>
        <end position="112"/>
    </location>
</feature>
<dbReference type="Gene3D" id="1.10.8.10">
    <property type="entry name" value="DNA helicase RuvA subunit, C-terminal domain"/>
    <property type="match status" value="1"/>
</dbReference>
<evidence type="ECO:0000256" key="4">
    <source>
        <dbReference type="ARBA" id="ARBA00023136"/>
    </source>
</evidence>
<evidence type="ECO:0000256" key="2">
    <source>
        <dbReference type="ARBA" id="ARBA00022692"/>
    </source>
</evidence>
<organism evidence="8">
    <name type="scientific">Phaeomonas parva</name>
    <dbReference type="NCBI Taxonomy" id="124430"/>
    <lineage>
        <taxon>Eukaryota</taxon>
        <taxon>Sar</taxon>
        <taxon>Stramenopiles</taxon>
        <taxon>Ochrophyta</taxon>
        <taxon>Pinguiophyceae</taxon>
        <taxon>Pinguiochrysidales</taxon>
        <taxon>Pinguiochrysidaceae</taxon>
        <taxon>Phaeomonas</taxon>
    </lineage>
</organism>
<dbReference type="GO" id="GO:0016020">
    <property type="term" value="C:membrane"/>
    <property type="evidence" value="ECO:0007669"/>
    <property type="project" value="UniProtKB-SubCell"/>
</dbReference>
<dbReference type="InterPro" id="IPR009060">
    <property type="entry name" value="UBA-like_sf"/>
</dbReference>
<evidence type="ECO:0000256" key="1">
    <source>
        <dbReference type="ARBA" id="ARBA00004141"/>
    </source>
</evidence>
<dbReference type="AlphaFoldDB" id="A0A6U4GNT7"/>
<dbReference type="InterPro" id="IPR022764">
    <property type="entry name" value="Peptidase_S54_rhomboid_dom"/>
</dbReference>
<dbReference type="GO" id="GO:0004252">
    <property type="term" value="F:serine-type endopeptidase activity"/>
    <property type="evidence" value="ECO:0007669"/>
    <property type="project" value="InterPro"/>
</dbReference>
<feature type="region of interest" description="Disordered" evidence="5">
    <location>
        <begin position="383"/>
        <end position="402"/>
    </location>
</feature>
<dbReference type="Gene3D" id="1.20.1540.10">
    <property type="entry name" value="Rhomboid-like"/>
    <property type="match status" value="1"/>
</dbReference>
<sequence length="437" mass="46148">MRRPLSWGERRSVAERSGERGLGSHRSKDRDGCLPHLPRAALSRARARARAWACGLGSGVALPSFGSASAYEDDEGEGPRAGVAQPLGPAGGRFSALFCGFLLLLLLLLLLLGTQKAGGVGSMSLSGFFNAPVSKGLLLVTVGSTVLAQLTSARQASYQLTLAGLYGGQLWRFITSQLAFGTPSELIVGLMLSYMARTFERQMGSRKFGAFVLFSSAVGATLQATALMYLRKPRQLSSGPYNVMFALMVLYYAGSPKVQPKLMGLFGVDLSEKFLTYLMALKLAVTGGWESAVPAMAGILAGCAYRSDTLGIHRWRVPSFLARLVAPLKLVFGSNRPAGLPGDASAAMFDPTGRRHNGRGNGNMGTPGRERLIGDPFGALFAGGNGGGAPRQPTPAPQPPSEADIETIVAMGFDRDAAVRALTQHGNVERAINSLLS</sequence>
<evidence type="ECO:0000256" key="6">
    <source>
        <dbReference type="SAM" id="Phobius"/>
    </source>
</evidence>
<protein>
    <recommendedName>
        <fullName evidence="7">UBA domain-containing protein</fullName>
    </recommendedName>
</protein>
<evidence type="ECO:0000313" key="8">
    <source>
        <dbReference type="EMBL" id="CAD9257148.1"/>
    </source>
</evidence>
<dbReference type="Pfam" id="PF00627">
    <property type="entry name" value="UBA"/>
    <property type="match status" value="1"/>
</dbReference>
<reference evidence="8" key="1">
    <citation type="submission" date="2021-01" db="EMBL/GenBank/DDBJ databases">
        <authorList>
            <person name="Corre E."/>
            <person name="Pelletier E."/>
            <person name="Niang G."/>
            <person name="Scheremetjew M."/>
            <person name="Finn R."/>
            <person name="Kale V."/>
            <person name="Holt S."/>
            <person name="Cochrane G."/>
            <person name="Meng A."/>
            <person name="Brown T."/>
            <person name="Cohen L."/>
        </authorList>
    </citation>
    <scope>NUCLEOTIDE SEQUENCE</scope>
    <source>
        <strain evidence="8">CCMP2877</strain>
    </source>
</reference>
<dbReference type="Pfam" id="PF01694">
    <property type="entry name" value="Rhomboid"/>
    <property type="match status" value="1"/>
</dbReference>
<gene>
    <name evidence="8" type="ORF">PPAR1163_LOCUS15519</name>
    <name evidence="9" type="ORF">PPAR1163_LOCUS15522</name>
</gene>
<evidence type="ECO:0000259" key="7">
    <source>
        <dbReference type="PROSITE" id="PS50030"/>
    </source>
</evidence>
<feature type="domain" description="UBA" evidence="7">
    <location>
        <begin position="399"/>
        <end position="437"/>
    </location>
</feature>